<dbReference type="RefSeq" id="WP_258542584.1">
    <property type="nucleotide sequence ID" value="NZ_OU015584.1"/>
</dbReference>
<organism evidence="1 2">
    <name type="scientific">Parvicella tangerina</name>
    <dbReference type="NCBI Taxonomy" id="2829795"/>
    <lineage>
        <taxon>Bacteria</taxon>
        <taxon>Pseudomonadati</taxon>
        <taxon>Bacteroidota</taxon>
        <taxon>Flavobacteriia</taxon>
        <taxon>Flavobacteriales</taxon>
        <taxon>Parvicellaceae</taxon>
        <taxon>Parvicella</taxon>
    </lineage>
</organism>
<dbReference type="Proteomes" id="UP000683507">
    <property type="component" value="Chromosome"/>
</dbReference>
<name>A0A916JP59_9FLAO</name>
<protein>
    <recommendedName>
        <fullName evidence="3">Outer membrane protein beta-barrel domain-containing protein</fullName>
    </recommendedName>
</protein>
<evidence type="ECO:0000313" key="1">
    <source>
        <dbReference type="EMBL" id="CAG5084019.1"/>
    </source>
</evidence>
<accession>A0A916JP59</accession>
<dbReference type="EMBL" id="OU015584">
    <property type="protein sequence ID" value="CAG5084019.1"/>
    <property type="molecule type" value="Genomic_DNA"/>
</dbReference>
<dbReference type="AlphaFoldDB" id="A0A916JP59"/>
<sequence length="251" mass="28080">MRGFIVFGLLLATIVNGISQEGNTVLNRPLKNINYMSVNTRLGYGIGKPSMNSDNNWTVRASVISYFGLGYNFVIKNNWGFDAQINQEIGKFTYGNEGPEFQSGYSTTGVEIGVKKSLYKKSDDTFFIRAAFGYNFLVIANDNNTSLNADGEIIYTYSTSSNASNMYVLPELCYQFRFPSGNHILDFSVGYKYALSDVATVDMTFLDSGNLNEQNSSNLTGRFIGASVRYSFLFKGFEKNDPTKRKVDNHF</sequence>
<evidence type="ECO:0008006" key="3">
    <source>
        <dbReference type="Google" id="ProtNLM"/>
    </source>
</evidence>
<gene>
    <name evidence="1" type="ORF">CRYO30217_02354</name>
</gene>
<reference evidence="1" key="1">
    <citation type="submission" date="2021-04" db="EMBL/GenBank/DDBJ databases">
        <authorList>
            <person name="Rodrigo-Torres L."/>
            <person name="Arahal R. D."/>
            <person name="Lucena T."/>
        </authorList>
    </citation>
    <scope>NUCLEOTIDE SEQUENCE</scope>
    <source>
        <strain evidence="1">AS29M-1</strain>
    </source>
</reference>
<keyword evidence="2" id="KW-1185">Reference proteome</keyword>
<dbReference type="KEGG" id="ptan:CRYO30217_02354"/>
<proteinExistence type="predicted"/>
<evidence type="ECO:0000313" key="2">
    <source>
        <dbReference type="Proteomes" id="UP000683507"/>
    </source>
</evidence>